<accession>A0A085WGK6</accession>
<dbReference type="EMBL" id="JMCB01000009">
    <property type="protein sequence ID" value="KFE66819.1"/>
    <property type="molecule type" value="Genomic_DNA"/>
</dbReference>
<protein>
    <recommendedName>
        <fullName evidence="1">FCP1 homology domain-containing protein</fullName>
    </recommendedName>
</protein>
<dbReference type="Pfam" id="PF03031">
    <property type="entry name" value="NIF"/>
    <property type="match status" value="1"/>
</dbReference>
<dbReference type="InterPro" id="IPR004274">
    <property type="entry name" value="FCP1_dom"/>
</dbReference>
<reference evidence="2 3" key="1">
    <citation type="submission" date="2014-04" db="EMBL/GenBank/DDBJ databases">
        <title>Genome assembly of Hyalangium minutum DSM 14724.</title>
        <authorList>
            <person name="Sharma G."/>
            <person name="Subramanian S."/>
        </authorList>
    </citation>
    <scope>NUCLEOTIDE SEQUENCE [LARGE SCALE GENOMIC DNA]</scope>
    <source>
        <strain evidence="2 3">DSM 14724</strain>
    </source>
</reference>
<dbReference type="AlphaFoldDB" id="A0A085WGK6"/>
<dbReference type="SUPFAM" id="SSF56784">
    <property type="entry name" value="HAD-like"/>
    <property type="match status" value="1"/>
</dbReference>
<evidence type="ECO:0000313" key="2">
    <source>
        <dbReference type="EMBL" id="KFE66819.1"/>
    </source>
</evidence>
<keyword evidence="3" id="KW-1185">Reference proteome</keyword>
<name>A0A085WGK6_9BACT</name>
<evidence type="ECO:0000259" key="1">
    <source>
        <dbReference type="Pfam" id="PF03031"/>
    </source>
</evidence>
<dbReference type="InterPro" id="IPR023214">
    <property type="entry name" value="HAD_sf"/>
</dbReference>
<gene>
    <name evidence="2" type="ORF">DB31_9033</name>
</gene>
<dbReference type="InterPro" id="IPR036412">
    <property type="entry name" value="HAD-like_sf"/>
</dbReference>
<dbReference type="STRING" id="394096.DB31_9033"/>
<dbReference type="Proteomes" id="UP000028725">
    <property type="component" value="Unassembled WGS sequence"/>
</dbReference>
<sequence length="335" mass="37929">MIPPLPAWTDRFAKPNEVPPPFFAITRLMERYSLTRAQAVELQNHYRDLTRANASLDPEQAFATALKRVQENQFERPLDVEQLRQAKFIVVFDLDETLWSQYDPARTPVTCADFVMQGAQAAGTPNVKLIPGWQQAFERIRALGGAIVIFSANLDDPTLARLEQWKFHGTPLLQSPEIAGVLTNSHLILQDKAEEPKNNPVREPSKDLRIFNDDPKAKGVSEKVIIVDDNPVRLFNDQLTHARVIKKFEAKHYCASPGDPRVRKAFDDSLAEVVRELEESAQYMNQKGVGFSRAFLPYSWLGQLTVRFLMESGGLDRAQAIDSVRSNPETVDQKF</sequence>
<dbReference type="Gene3D" id="3.40.50.1000">
    <property type="entry name" value="HAD superfamily/HAD-like"/>
    <property type="match status" value="1"/>
</dbReference>
<comment type="caution">
    <text evidence="2">The sequence shown here is derived from an EMBL/GenBank/DDBJ whole genome shotgun (WGS) entry which is preliminary data.</text>
</comment>
<proteinExistence type="predicted"/>
<feature type="domain" description="FCP1 homology" evidence="1">
    <location>
        <begin position="89"/>
        <end position="248"/>
    </location>
</feature>
<organism evidence="2 3">
    <name type="scientific">Hyalangium minutum</name>
    <dbReference type="NCBI Taxonomy" id="394096"/>
    <lineage>
        <taxon>Bacteria</taxon>
        <taxon>Pseudomonadati</taxon>
        <taxon>Myxococcota</taxon>
        <taxon>Myxococcia</taxon>
        <taxon>Myxococcales</taxon>
        <taxon>Cystobacterineae</taxon>
        <taxon>Archangiaceae</taxon>
        <taxon>Hyalangium</taxon>
    </lineage>
</organism>
<evidence type="ECO:0000313" key="3">
    <source>
        <dbReference type="Proteomes" id="UP000028725"/>
    </source>
</evidence>